<comment type="caution">
    <text evidence="1">The sequence shown here is derived from an EMBL/GenBank/DDBJ whole genome shotgun (WGS) entry which is preliminary data.</text>
</comment>
<dbReference type="PANTHER" id="PTHR33265:SF26">
    <property type="entry name" value="OS06G0554600 PROTEIN"/>
    <property type="match status" value="1"/>
</dbReference>
<protein>
    <submittedName>
        <fullName evidence="1">Uncharacterized protein</fullName>
    </submittedName>
</protein>
<gene>
    <name evidence="1" type="ORF">BUALT_Bualt07G0150700</name>
</gene>
<reference evidence="1" key="1">
    <citation type="submission" date="2019-10" db="EMBL/GenBank/DDBJ databases">
        <authorList>
            <person name="Zhang R."/>
            <person name="Pan Y."/>
            <person name="Wang J."/>
            <person name="Ma R."/>
            <person name="Yu S."/>
        </authorList>
    </citation>
    <scope>NUCLEOTIDE SEQUENCE</scope>
    <source>
        <strain evidence="1">LA-IB0</strain>
        <tissue evidence="1">Leaf</tissue>
    </source>
</reference>
<organism evidence="1 2">
    <name type="scientific">Buddleja alternifolia</name>
    <dbReference type="NCBI Taxonomy" id="168488"/>
    <lineage>
        <taxon>Eukaryota</taxon>
        <taxon>Viridiplantae</taxon>
        <taxon>Streptophyta</taxon>
        <taxon>Embryophyta</taxon>
        <taxon>Tracheophyta</taxon>
        <taxon>Spermatophyta</taxon>
        <taxon>Magnoliopsida</taxon>
        <taxon>eudicotyledons</taxon>
        <taxon>Gunneridae</taxon>
        <taxon>Pentapetalae</taxon>
        <taxon>asterids</taxon>
        <taxon>lamiids</taxon>
        <taxon>Lamiales</taxon>
        <taxon>Scrophulariaceae</taxon>
        <taxon>Buddlejeae</taxon>
        <taxon>Buddleja</taxon>
    </lineage>
</organism>
<proteinExistence type="predicted"/>
<keyword evidence="2" id="KW-1185">Reference proteome</keyword>
<dbReference type="Proteomes" id="UP000826271">
    <property type="component" value="Unassembled WGS sequence"/>
</dbReference>
<dbReference type="Pfam" id="PF05553">
    <property type="entry name" value="DUF761"/>
    <property type="match status" value="1"/>
</dbReference>
<evidence type="ECO:0000313" key="1">
    <source>
        <dbReference type="EMBL" id="KAG8380026.1"/>
    </source>
</evidence>
<dbReference type="PANTHER" id="PTHR33265">
    <property type="entry name" value="AVR9/CF-9 RAPIDLY ELICITED PROTEIN-RELATED"/>
    <property type="match status" value="1"/>
</dbReference>
<evidence type="ECO:0000313" key="2">
    <source>
        <dbReference type="Proteomes" id="UP000826271"/>
    </source>
</evidence>
<sequence length="243" mass="26744">MIKRGKIAGKAAMHNLMFHHHGGAAVNRRSDDPQVTYPVPLHEYEFSCSNAPTFHLPFHLNKRKRLHAPSQPNDGDLMAAAVEMVNSVAVSPALPGFGRTPMVRQLRITDSPFPLGFNVEDDCHVDAAAEKFIMKFYKDLKRQSLILLQNETLSPLHSSLWISIITSLQASDFQTSIKTYKTINAEEELGKLMTEASIKMAELGVPSSTIKPFLQSTVVTLVGTAVTEVGSYLLTVAVDLKEG</sequence>
<dbReference type="EMBL" id="WHWC01000007">
    <property type="protein sequence ID" value="KAG8380026.1"/>
    <property type="molecule type" value="Genomic_DNA"/>
</dbReference>
<dbReference type="AlphaFoldDB" id="A0AAV6XHM3"/>
<name>A0AAV6XHM3_9LAMI</name>
<dbReference type="InterPro" id="IPR008480">
    <property type="entry name" value="DUF761_pln"/>
</dbReference>
<accession>A0AAV6XHM3</accession>